<feature type="region of interest" description="Disordered" evidence="1">
    <location>
        <begin position="1"/>
        <end position="37"/>
    </location>
</feature>
<feature type="region of interest" description="Disordered" evidence="1">
    <location>
        <begin position="60"/>
        <end position="90"/>
    </location>
</feature>
<gene>
    <name evidence="2" type="ORF">E4U13_007574</name>
</gene>
<dbReference type="Proteomes" id="UP000732380">
    <property type="component" value="Unassembled WGS sequence"/>
</dbReference>
<keyword evidence="3" id="KW-1185">Reference proteome</keyword>
<comment type="caution">
    <text evidence="2">The sequence shown here is derived from an EMBL/GenBank/DDBJ whole genome shotgun (WGS) entry which is preliminary data.</text>
</comment>
<sequence length="154" mass="16952">MGESRCLQRTKDRAIHASQLPPMQSGQMSGLRSRRSSQQDLDRIWNELWWSNVEYRPSQVKRGRLGRSDRGRARPTASTADGKEKSSSTQGLAAVLVSISQVGPRPWPGQTRHSHFGPASVTQSALLAFDVDLRCGSAILHSLHCSSPVQVSFS</sequence>
<protein>
    <submittedName>
        <fullName evidence="2">Uncharacterized protein</fullName>
    </submittedName>
</protein>
<proteinExistence type="predicted"/>
<name>A0A9P7TV91_9HYPO</name>
<feature type="compositionally biased region" description="Low complexity" evidence="1">
    <location>
        <begin position="24"/>
        <end position="37"/>
    </location>
</feature>
<evidence type="ECO:0000313" key="3">
    <source>
        <dbReference type="Proteomes" id="UP000732380"/>
    </source>
</evidence>
<evidence type="ECO:0000313" key="2">
    <source>
        <dbReference type="EMBL" id="KAG6119518.1"/>
    </source>
</evidence>
<dbReference type="AlphaFoldDB" id="A0A9P7TV91"/>
<reference evidence="2 3" key="1">
    <citation type="journal article" date="2020" name="bioRxiv">
        <title>Whole genome comparisons of ergot fungi reveals the divergence and evolution of species within the genus Claviceps are the result of varying mechanisms driving genome evolution and host range expansion.</title>
        <authorList>
            <person name="Wyka S.A."/>
            <person name="Mondo S.J."/>
            <person name="Liu M."/>
            <person name="Dettman J."/>
            <person name="Nalam V."/>
            <person name="Broders K.D."/>
        </authorList>
    </citation>
    <scope>NUCLEOTIDE SEQUENCE [LARGE SCALE GENOMIC DNA]</scope>
    <source>
        <strain evidence="2 3">LM576</strain>
    </source>
</reference>
<dbReference type="EMBL" id="SRQM01000076">
    <property type="protein sequence ID" value="KAG6119518.1"/>
    <property type="molecule type" value="Genomic_DNA"/>
</dbReference>
<organism evidence="2 3">
    <name type="scientific">Claviceps humidiphila</name>
    <dbReference type="NCBI Taxonomy" id="1294629"/>
    <lineage>
        <taxon>Eukaryota</taxon>
        <taxon>Fungi</taxon>
        <taxon>Dikarya</taxon>
        <taxon>Ascomycota</taxon>
        <taxon>Pezizomycotina</taxon>
        <taxon>Sordariomycetes</taxon>
        <taxon>Hypocreomycetidae</taxon>
        <taxon>Hypocreales</taxon>
        <taxon>Clavicipitaceae</taxon>
        <taxon>Claviceps</taxon>
    </lineage>
</organism>
<accession>A0A9P7TV91</accession>
<evidence type="ECO:0000256" key="1">
    <source>
        <dbReference type="SAM" id="MobiDB-lite"/>
    </source>
</evidence>